<keyword evidence="4" id="KW-1185">Reference proteome</keyword>
<accession>A0A938X7J6</accession>
<evidence type="ECO:0000256" key="1">
    <source>
        <dbReference type="SAM" id="MobiDB-lite"/>
    </source>
</evidence>
<feature type="signal peptide" evidence="2">
    <location>
        <begin position="1"/>
        <end position="30"/>
    </location>
</feature>
<reference evidence="3" key="2">
    <citation type="journal article" date="2021" name="Sci. Rep.">
        <title>The distribution of antibiotic resistance genes in chicken gut microbiota commensals.</title>
        <authorList>
            <person name="Juricova H."/>
            <person name="Matiasovicova J."/>
            <person name="Kubasova T."/>
            <person name="Cejkova D."/>
            <person name="Rychlik I."/>
        </authorList>
    </citation>
    <scope>NUCLEOTIDE SEQUENCE</scope>
    <source>
        <strain evidence="3">An559</strain>
    </source>
</reference>
<comment type="caution">
    <text evidence="3">The sequence shown here is derived from an EMBL/GenBank/DDBJ whole genome shotgun (WGS) entry which is preliminary data.</text>
</comment>
<sequence>MKKWMVHLASFGAAVSVLAVSVGMSADAFAYMPTSAQTDPLAGVVQGQEPGIAEIESSLEGEWFDGGTNELPFDISEDDLLNVSVFSSVPLPSVSDAVPGQSTLSSESGVLGSSLPAFESAPAESSSPASSRPPVSSAPSSSSSSEEAGPDDELLLILAGAVQREIVGTNTVPSAKYYEAYKAQAVACHSYMENYRRTYGRYPSMSYATPHAKTIALVREVYDEVAYYGSVPANTVYHAAAGGHTQSSQYVWGSSISYLKAVDSAYDDYPSTFSISADSARQKLTAAGISVSGEPETWFSLDGATYTDGDFVYTLPVCGVQVSVRTLRESVFGTAQLKSTKITSISVSGDVITFSTKGYGHGVGMSQRGALGYSAAGKDYRFILTHYYPGITIR</sequence>
<evidence type="ECO:0000256" key="2">
    <source>
        <dbReference type="SAM" id="SignalP"/>
    </source>
</evidence>
<gene>
    <name evidence="3" type="ORF">H6A12_08985</name>
</gene>
<name>A0A938X7J6_9FIRM</name>
<organism evidence="3 4">
    <name type="scientific">Merdimmobilis hominis</name>
    <dbReference type="NCBI Taxonomy" id="2897707"/>
    <lineage>
        <taxon>Bacteria</taxon>
        <taxon>Bacillati</taxon>
        <taxon>Bacillota</taxon>
        <taxon>Clostridia</taxon>
        <taxon>Eubacteriales</taxon>
        <taxon>Oscillospiraceae</taxon>
        <taxon>Merdimmobilis</taxon>
    </lineage>
</organism>
<protein>
    <submittedName>
        <fullName evidence="3">SpoIID/LytB domain-containing protein</fullName>
    </submittedName>
</protein>
<dbReference type="NCBIfam" id="TIGR02669">
    <property type="entry name" value="SpoIID_LytB"/>
    <property type="match status" value="1"/>
</dbReference>
<dbReference type="RefSeq" id="WP_204447070.1">
    <property type="nucleotide sequence ID" value="NZ_JACJKY010000014.1"/>
</dbReference>
<dbReference type="GO" id="GO:0030435">
    <property type="term" value="P:sporulation resulting in formation of a cellular spore"/>
    <property type="evidence" value="ECO:0007669"/>
    <property type="project" value="InterPro"/>
</dbReference>
<dbReference type="Proteomes" id="UP000774750">
    <property type="component" value="Unassembled WGS sequence"/>
</dbReference>
<evidence type="ECO:0000313" key="4">
    <source>
        <dbReference type="Proteomes" id="UP000774750"/>
    </source>
</evidence>
<dbReference type="InterPro" id="IPR013486">
    <property type="entry name" value="SpoIID/LytB"/>
</dbReference>
<feature type="region of interest" description="Disordered" evidence="1">
    <location>
        <begin position="115"/>
        <end position="149"/>
    </location>
</feature>
<feature type="compositionally biased region" description="Low complexity" evidence="1">
    <location>
        <begin position="115"/>
        <end position="147"/>
    </location>
</feature>
<feature type="chain" id="PRO_5037220992" evidence="2">
    <location>
        <begin position="31"/>
        <end position="394"/>
    </location>
</feature>
<proteinExistence type="predicted"/>
<keyword evidence="2" id="KW-0732">Signal</keyword>
<evidence type="ECO:0000313" key="3">
    <source>
        <dbReference type="EMBL" id="MBM6921288.1"/>
    </source>
</evidence>
<dbReference type="AlphaFoldDB" id="A0A938X7J6"/>
<reference evidence="3" key="1">
    <citation type="submission" date="2020-08" db="EMBL/GenBank/DDBJ databases">
        <authorList>
            <person name="Cejkova D."/>
            <person name="Kubasova T."/>
            <person name="Jahodarova E."/>
            <person name="Rychlik I."/>
        </authorList>
    </citation>
    <scope>NUCLEOTIDE SEQUENCE</scope>
    <source>
        <strain evidence="3">An559</strain>
    </source>
</reference>
<dbReference type="EMBL" id="JACJKY010000014">
    <property type="protein sequence ID" value="MBM6921288.1"/>
    <property type="molecule type" value="Genomic_DNA"/>
</dbReference>